<evidence type="ECO:0000313" key="2">
    <source>
        <dbReference type="Proteomes" id="UP000678393"/>
    </source>
</evidence>
<gene>
    <name evidence="1" type="ORF">CUNI_LOCUS10337</name>
</gene>
<dbReference type="Gene3D" id="2.170.300.10">
    <property type="entry name" value="Tie2 ligand-binding domain superfamily"/>
    <property type="match status" value="1"/>
</dbReference>
<organism evidence="1 2">
    <name type="scientific">Candidula unifasciata</name>
    <dbReference type="NCBI Taxonomy" id="100452"/>
    <lineage>
        <taxon>Eukaryota</taxon>
        <taxon>Metazoa</taxon>
        <taxon>Spiralia</taxon>
        <taxon>Lophotrochozoa</taxon>
        <taxon>Mollusca</taxon>
        <taxon>Gastropoda</taxon>
        <taxon>Heterobranchia</taxon>
        <taxon>Euthyneura</taxon>
        <taxon>Panpulmonata</taxon>
        <taxon>Eupulmonata</taxon>
        <taxon>Stylommatophora</taxon>
        <taxon>Helicina</taxon>
        <taxon>Helicoidea</taxon>
        <taxon>Geomitridae</taxon>
        <taxon>Candidula</taxon>
    </lineage>
</organism>
<name>A0A8S3Z6H3_9EUPU</name>
<evidence type="ECO:0008006" key="3">
    <source>
        <dbReference type="Google" id="ProtNLM"/>
    </source>
</evidence>
<sequence>CAAGTFGHGCSSSCSKNCESSANKSMCNPETGVCVQGCKSGFAGQYCEN</sequence>
<dbReference type="EMBL" id="CAJHNH020001875">
    <property type="protein sequence ID" value="CAG5124779.1"/>
    <property type="molecule type" value="Genomic_DNA"/>
</dbReference>
<keyword evidence="2" id="KW-1185">Reference proteome</keyword>
<feature type="non-terminal residue" evidence="1">
    <location>
        <position position="49"/>
    </location>
</feature>
<proteinExistence type="predicted"/>
<dbReference type="AlphaFoldDB" id="A0A8S3Z6H3"/>
<reference evidence="1" key="1">
    <citation type="submission" date="2021-04" db="EMBL/GenBank/DDBJ databases">
        <authorList>
            <consortium name="Molecular Ecology Group"/>
        </authorList>
    </citation>
    <scope>NUCLEOTIDE SEQUENCE</scope>
</reference>
<accession>A0A8S3Z6H3</accession>
<evidence type="ECO:0000313" key="1">
    <source>
        <dbReference type="EMBL" id="CAG5124779.1"/>
    </source>
</evidence>
<comment type="caution">
    <text evidence="1">The sequence shown here is derived from an EMBL/GenBank/DDBJ whole genome shotgun (WGS) entry which is preliminary data.</text>
</comment>
<feature type="non-terminal residue" evidence="1">
    <location>
        <position position="1"/>
    </location>
</feature>
<protein>
    <recommendedName>
        <fullName evidence="3">EGF-like domain-containing protein</fullName>
    </recommendedName>
</protein>
<dbReference type="Proteomes" id="UP000678393">
    <property type="component" value="Unassembled WGS sequence"/>
</dbReference>